<dbReference type="AlphaFoldDB" id="A0A9P8YJI3"/>
<sequence>MSDKRTTQRWSDEVHTDILCAMADSISFSPPQWTAIMDTLKGKGYTFTESALKQHIQKLKRKEGGTTSTSNTPVATPASKGGRKRKTDTPGPDAGTPTKKRGRKPAAKKEKSEDEDEQFETKVKLDDMDDDVQDGKDEDTEV</sequence>
<organism evidence="2 3">
    <name type="scientific">Microdochium trichocladiopsis</name>
    <dbReference type="NCBI Taxonomy" id="1682393"/>
    <lineage>
        <taxon>Eukaryota</taxon>
        <taxon>Fungi</taxon>
        <taxon>Dikarya</taxon>
        <taxon>Ascomycota</taxon>
        <taxon>Pezizomycotina</taxon>
        <taxon>Sordariomycetes</taxon>
        <taxon>Xylariomycetidae</taxon>
        <taxon>Xylariales</taxon>
        <taxon>Microdochiaceae</taxon>
        <taxon>Microdochium</taxon>
    </lineage>
</organism>
<evidence type="ECO:0000313" key="2">
    <source>
        <dbReference type="EMBL" id="KAH7040561.1"/>
    </source>
</evidence>
<dbReference type="RefSeq" id="XP_046018616.1">
    <property type="nucleotide sequence ID" value="XM_046152317.1"/>
</dbReference>
<feature type="compositionally biased region" description="Acidic residues" evidence="1">
    <location>
        <begin position="127"/>
        <end position="142"/>
    </location>
</feature>
<evidence type="ECO:0000256" key="1">
    <source>
        <dbReference type="SAM" id="MobiDB-lite"/>
    </source>
</evidence>
<feature type="compositionally biased region" description="Polar residues" evidence="1">
    <location>
        <begin position="65"/>
        <end position="74"/>
    </location>
</feature>
<comment type="caution">
    <text evidence="2">The sequence shown here is derived from an EMBL/GenBank/DDBJ whole genome shotgun (WGS) entry which is preliminary data.</text>
</comment>
<dbReference type="EMBL" id="JAGTJQ010000001">
    <property type="protein sequence ID" value="KAH7040561.1"/>
    <property type="molecule type" value="Genomic_DNA"/>
</dbReference>
<name>A0A9P8YJI3_9PEZI</name>
<gene>
    <name evidence="2" type="ORF">B0I36DRAFT_310984</name>
</gene>
<proteinExistence type="predicted"/>
<keyword evidence="3" id="KW-1185">Reference proteome</keyword>
<dbReference type="GeneID" id="70181863"/>
<feature type="region of interest" description="Disordered" evidence="1">
    <location>
        <begin position="56"/>
        <end position="142"/>
    </location>
</feature>
<dbReference type="Proteomes" id="UP000756346">
    <property type="component" value="Unassembled WGS sequence"/>
</dbReference>
<evidence type="ECO:0000313" key="3">
    <source>
        <dbReference type="Proteomes" id="UP000756346"/>
    </source>
</evidence>
<reference evidence="2" key="1">
    <citation type="journal article" date="2021" name="Nat. Commun.">
        <title>Genetic determinants of endophytism in the Arabidopsis root mycobiome.</title>
        <authorList>
            <person name="Mesny F."/>
            <person name="Miyauchi S."/>
            <person name="Thiergart T."/>
            <person name="Pickel B."/>
            <person name="Atanasova L."/>
            <person name="Karlsson M."/>
            <person name="Huettel B."/>
            <person name="Barry K.W."/>
            <person name="Haridas S."/>
            <person name="Chen C."/>
            <person name="Bauer D."/>
            <person name="Andreopoulos W."/>
            <person name="Pangilinan J."/>
            <person name="LaButti K."/>
            <person name="Riley R."/>
            <person name="Lipzen A."/>
            <person name="Clum A."/>
            <person name="Drula E."/>
            <person name="Henrissat B."/>
            <person name="Kohler A."/>
            <person name="Grigoriev I.V."/>
            <person name="Martin F.M."/>
            <person name="Hacquard S."/>
        </authorList>
    </citation>
    <scope>NUCLEOTIDE SEQUENCE</scope>
    <source>
        <strain evidence="2">MPI-CAGE-CH-0230</strain>
    </source>
</reference>
<protein>
    <submittedName>
        <fullName evidence="2">Uncharacterized protein</fullName>
    </submittedName>
</protein>
<dbReference type="OrthoDB" id="4525115at2759"/>
<accession>A0A9P8YJI3</accession>